<sequence length="53" mass="6184">MKNKVLEKIKDINEKAKALNEIKINSRQHLNSLAEHIQTKEQAEIFKKLVKSL</sequence>
<evidence type="ECO:0000313" key="2">
    <source>
        <dbReference type="Proteomes" id="UP001207742"/>
    </source>
</evidence>
<protein>
    <submittedName>
        <fullName evidence="1">Uncharacterized protein</fullName>
    </submittedName>
</protein>
<proteinExistence type="predicted"/>
<accession>A0ABT3IT44</accession>
<dbReference type="RefSeq" id="WP_264733963.1">
    <property type="nucleotide sequence ID" value="NZ_JAPDNR010000001.1"/>
</dbReference>
<gene>
    <name evidence="1" type="ORF">OL497_24865</name>
</gene>
<dbReference type="Proteomes" id="UP001207742">
    <property type="component" value="Unassembled WGS sequence"/>
</dbReference>
<evidence type="ECO:0000313" key="1">
    <source>
        <dbReference type="EMBL" id="MCW3487153.1"/>
    </source>
</evidence>
<organism evidence="1 2">
    <name type="scientific">Chitinophaga nivalis</name>
    <dbReference type="NCBI Taxonomy" id="2991709"/>
    <lineage>
        <taxon>Bacteria</taxon>
        <taxon>Pseudomonadati</taxon>
        <taxon>Bacteroidota</taxon>
        <taxon>Chitinophagia</taxon>
        <taxon>Chitinophagales</taxon>
        <taxon>Chitinophagaceae</taxon>
        <taxon>Chitinophaga</taxon>
    </lineage>
</organism>
<reference evidence="1 2" key="1">
    <citation type="submission" date="2022-10" db="EMBL/GenBank/DDBJ databases">
        <title>Chitinophaga nivalis PC15 sp. nov., isolated from Pyeongchang county, South Korea.</title>
        <authorList>
            <person name="Trinh H.N."/>
        </authorList>
    </citation>
    <scope>NUCLEOTIDE SEQUENCE [LARGE SCALE GENOMIC DNA]</scope>
    <source>
        <strain evidence="1 2">PC14</strain>
    </source>
</reference>
<comment type="caution">
    <text evidence="1">The sequence shown here is derived from an EMBL/GenBank/DDBJ whole genome shotgun (WGS) entry which is preliminary data.</text>
</comment>
<keyword evidence="2" id="KW-1185">Reference proteome</keyword>
<dbReference type="EMBL" id="JAPDNS010000002">
    <property type="protein sequence ID" value="MCW3487153.1"/>
    <property type="molecule type" value="Genomic_DNA"/>
</dbReference>
<name>A0ABT3IT44_9BACT</name>